<name>G7YWA8_CLOSI</name>
<dbReference type="AlphaFoldDB" id="G7YWA8"/>
<protein>
    <submittedName>
        <fullName evidence="1">Uncharacterized protein</fullName>
    </submittedName>
</protein>
<dbReference type="STRING" id="79923.G7YWA8"/>
<gene>
    <name evidence="1" type="ORF">CLF_112371</name>
</gene>
<proteinExistence type="predicted"/>
<reference key="2">
    <citation type="submission" date="2011-10" db="EMBL/GenBank/DDBJ databases">
        <title>The genome and transcriptome sequence of Clonorchis sinensis provide insights into the carcinogenic liver fluke.</title>
        <authorList>
            <person name="Wang X."/>
            <person name="Huang Y."/>
            <person name="Chen W."/>
            <person name="Liu H."/>
            <person name="Guo L."/>
            <person name="Chen Y."/>
            <person name="Luo F."/>
            <person name="Zhou W."/>
            <person name="Sun J."/>
            <person name="Mao Q."/>
            <person name="Liang P."/>
            <person name="Zhou C."/>
            <person name="Tian Y."/>
            <person name="Men J."/>
            <person name="Lv X."/>
            <person name="Huang L."/>
            <person name="Zhou J."/>
            <person name="Hu Y."/>
            <person name="Li R."/>
            <person name="Zhang F."/>
            <person name="Lei H."/>
            <person name="Li X."/>
            <person name="Hu X."/>
            <person name="Liang C."/>
            <person name="Xu J."/>
            <person name="Wu Z."/>
            <person name="Yu X."/>
        </authorList>
    </citation>
    <scope>NUCLEOTIDE SEQUENCE</scope>
    <source>
        <strain>Henan</strain>
    </source>
</reference>
<evidence type="ECO:0000313" key="2">
    <source>
        <dbReference type="Proteomes" id="UP000008909"/>
    </source>
</evidence>
<sequence>KAAIIFSLLSSVISAGFIHATSPPNSPPPDKSCLGDNFRRWAANTSEYIQLFPVSEWKSVLLSLLDAEARDIVRDEDRVTGDVFERLRECLTERIHQGGLTVIIIKIDTMTLVFNTDASLPYNHDLFDSLILKKRIKVDGEGNWC</sequence>
<dbReference type="Proteomes" id="UP000008909">
    <property type="component" value="Unassembled WGS sequence"/>
</dbReference>
<evidence type="ECO:0000313" key="1">
    <source>
        <dbReference type="EMBL" id="GAA57238.1"/>
    </source>
</evidence>
<dbReference type="EMBL" id="DF144611">
    <property type="protein sequence ID" value="GAA57238.1"/>
    <property type="molecule type" value="Genomic_DNA"/>
</dbReference>
<dbReference type="InParanoid" id="G7YWA8"/>
<accession>G7YWA8</accession>
<reference evidence="1" key="1">
    <citation type="journal article" date="2011" name="Genome Biol.">
        <title>The draft genome of the carcinogenic human liver fluke Clonorchis sinensis.</title>
        <authorList>
            <person name="Wang X."/>
            <person name="Chen W."/>
            <person name="Huang Y."/>
            <person name="Sun J."/>
            <person name="Men J."/>
            <person name="Liu H."/>
            <person name="Luo F."/>
            <person name="Guo L."/>
            <person name="Lv X."/>
            <person name="Deng C."/>
            <person name="Zhou C."/>
            <person name="Fan Y."/>
            <person name="Li X."/>
            <person name="Huang L."/>
            <person name="Hu Y."/>
            <person name="Liang C."/>
            <person name="Hu X."/>
            <person name="Xu J."/>
            <person name="Yu X."/>
        </authorList>
    </citation>
    <scope>NUCLEOTIDE SEQUENCE [LARGE SCALE GENOMIC DNA]</scope>
    <source>
        <strain evidence="1">Henan</strain>
    </source>
</reference>
<organism evidence="1 2">
    <name type="scientific">Clonorchis sinensis</name>
    <name type="common">Chinese liver fluke</name>
    <dbReference type="NCBI Taxonomy" id="79923"/>
    <lineage>
        <taxon>Eukaryota</taxon>
        <taxon>Metazoa</taxon>
        <taxon>Spiralia</taxon>
        <taxon>Lophotrochozoa</taxon>
        <taxon>Platyhelminthes</taxon>
        <taxon>Trematoda</taxon>
        <taxon>Digenea</taxon>
        <taxon>Opisthorchiida</taxon>
        <taxon>Opisthorchiata</taxon>
        <taxon>Opisthorchiidae</taxon>
        <taxon>Clonorchis</taxon>
    </lineage>
</organism>
<feature type="non-terminal residue" evidence="1">
    <location>
        <position position="1"/>
    </location>
</feature>
<keyword evidence="2" id="KW-1185">Reference proteome</keyword>